<gene>
    <name evidence="6" type="ORF">PGLA2088_LOCUS9768</name>
</gene>
<reference evidence="6" key="1">
    <citation type="submission" date="2021-02" db="EMBL/GenBank/DDBJ databases">
        <authorList>
            <person name="Dougan E. K."/>
            <person name="Rhodes N."/>
            <person name="Thang M."/>
            <person name="Chan C."/>
        </authorList>
    </citation>
    <scope>NUCLEOTIDE SEQUENCE</scope>
</reference>
<feature type="region of interest" description="Disordered" evidence="4">
    <location>
        <begin position="23"/>
        <end position="46"/>
    </location>
</feature>
<evidence type="ECO:0000259" key="5">
    <source>
        <dbReference type="Pfam" id="PF01755"/>
    </source>
</evidence>
<evidence type="ECO:0000256" key="4">
    <source>
        <dbReference type="SAM" id="MobiDB-lite"/>
    </source>
</evidence>
<organism evidence="6 7">
    <name type="scientific">Polarella glacialis</name>
    <name type="common">Dinoflagellate</name>
    <dbReference type="NCBI Taxonomy" id="89957"/>
    <lineage>
        <taxon>Eukaryota</taxon>
        <taxon>Sar</taxon>
        <taxon>Alveolata</taxon>
        <taxon>Dinophyceae</taxon>
        <taxon>Suessiales</taxon>
        <taxon>Suessiaceae</taxon>
        <taxon>Polarella</taxon>
    </lineage>
</organism>
<feature type="compositionally biased region" description="Low complexity" evidence="4">
    <location>
        <begin position="97"/>
        <end position="107"/>
    </location>
</feature>
<comment type="similarity">
    <text evidence="1">Belongs to the glycosyltransferase 25 family.</text>
</comment>
<feature type="compositionally biased region" description="Polar residues" evidence="4">
    <location>
        <begin position="23"/>
        <end position="33"/>
    </location>
</feature>
<dbReference type="GO" id="GO:0016740">
    <property type="term" value="F:transferase activity"/>
    <property type="evidence" value="ECO:0007669"/>
    <property type="project" value="UniProtKB-KW"/>
</dbReference>
<dbReference type="Proteomes" id="UP000626109">
    <property type="component" value="Unassembled WGS sequence"/>
</dbReference>
<evidence type="ECO:0000256" key="3">
    <source>
        <dbReference type="ARBA" id="ARBA00022679"/>
    </source>
</evidence>
<evidence type="ECO:0000313" key="7">
    <source>
        <dbReference type="Proteomes" id="UP000626109"/>
    </source>
</evidence>
<comment type="caution">
    <text evidence="6">The sequence shown here is derived from an EMBL/GenBank/DDBJ whole genome shotgun (WGS) entry which is preliminary data.</text>
</comment>
<protein>
    <recommendedName>
        <fullName evidence="5">Glycosyl transferase family 25 domain-containing protein</fullName>
    </recommendedName>
</protein>
<accession>A0A813IL00</accession>
<evidence type="ECO:0000313" key="6">
    <source>
        <dbReference type="EMBL" id="CAE8652538.1"/>
    </source>
</evidence>
<feature type="domain" description="Glycosyl transferase family 25" evidence="5">
    <location>
        <begin position="113"/>
        <end position="300"/>
    </location>
</feature>
<keyword evidence="3" id="KW-0808">Transferase</keyword>
<dbReference type="PANTHER" id="PTHR10730:SF53">
    <property type="entry name" value="GLYCOSYLTRANSFERASE 25 FAMILY MEMBER"/>
    <property type="match status" value="1"/>
</dbReference>
<feature type="non-terminal residue" evidence="6">
    <location>
        <position position="1"/>
    </location>
</feature>
<feature type="region of interest" description="Disordered" evidence="4">
    <location>
        <begin position="84"/>
        <end position="107"/>
    </location>
</feature>
<dbReference type="PANTHER" id="PTHR10730">
    <property type="entry name" value="PROCOLLAGEN-LYSINE,2-OXOGLUTARATE 5-DIOXYGENASE/GLYCOSYLTRANSFERASE 25 FAMILY MEMBER"/>
    <property type="match status" value="1"/>
</dbReference>
<dbReference type="EMBL" id="CAJNNW010010847">
    <property type="protein sequence ID" value="CAE8652538.1"/>
    <property type="molecule type" value="Genomic_DNA"/>
</dbReference>
<keyword evidence="2" id="KW-0328">Glycosyltransferase</keyword>
<dbReference type="CDD" id="cd06532">
    <property type="entry name" value="Glyco_transf_25"/>
    <property type="match status" value="1"/>
</dbReference>
<dbReference type="AlphaFoldDB" id="A0A813IL00"/>
<dbReference type="InterPro" id="IPR002654">
    <property type="entry name" value="Glyco_trans_25"/>
</dbReference>
<name>A0A813IL00_POLGL</name>
<dbReference type="InterPro" id="IPR050757">
    <property type="entry name" value="Collagen_mod_GT25"/>
</dbReference>
<proteinExistence type="inferred from homology"/>
<dbReference type="Pfam" id="PF01755">
    <property type="entry name" value="Glyco_transf_25"/>
    <property type="match status" value="1"/>
</dbReference>
<evidence type="ECO:0000256" key="2">
    <source>
        <dbReference type="ARBA" id="ARBA00022676"/>
    </source>
</evidence>
<sequence>VLWPPSAEGLGFKQMLAFSSPTLATSQGTSQGSALRGAGPQLGRGPGPLEVLPAGRGFASAVAAAASGTLALLASGRRRRRTLLCPDSGRHTRQGPAASAEASAGTAQKDAPPILVINLDRSPQRWESCQKEFAREKIKVERFPATDGKTLTKEELQKLATPSAQWLCTKGMIGCWLSHQRIWQKVVDDSLPAVIALEDDVRLVTDFEARLHKLMAELPEDWEICLLGAVACINPDVEALPMKFYSFCTGGGRPSPGRTRRVSPGVFVPHRPAGTHAYMISQRGAQRLLKEFPLARYHVDLTAWAVPELKLYAAVDFLATQDFEEQSTVSKAGEPLTKKFLSWCWSVSGMASLARKGGVEHLEWAWKAAIFALPLPGRRVPVEMGPSSSLFILFLVAAGFYRSRALLAVAILYQGMVCSLIRYLCRTWGWRFSLGHVLVAGAIAFL</sequence>
<evidence type="ECO:0000256" key="1">
    <source>
        <dbReference type="ARBA" id="ARBA00006721"/>
    </source>
</evidence>